<proteinExistence type="predicted"/>
<evidence type="ECO:0000313" key="2">
    <source>
        <dbReference type="Proteomes" id="UP000309997"/>
    </source>
</evidence>
<gene>
    <name evidence="1" type="ORF">D5086_030214</name>
</gene>
<protein>
    <submittedName>
        <fullName evidence="1">Uncharacterized protein</fullName>
    </submittedName>
</protein>
<sequence>MENSGSEDSGSSQLPESLQQSINDVWITELDPASPPIGLLKERIPDNYDSRYARDILGDEEICMSC</sequence>
<reference evidence="1 2" key="1">
    <citation type="journal article" date="2024" name="Plant Biotechnol. J.">
        <title>Genome and CRISPR/Cas9 system of a widespread forest tree (Populus alba) in the world.</title>
        <authorList>
            <person name="Liu Y.J."/>
            <person name="Jiang P.F."/>
            <person name="Han X.M."/>
            <person name="Li X.Y."/>
            <person name="Wang H.M."/>
            <person name="Wang Y.J."/>
            <person name="Wang X.X."/>
            <person name="Zeng Q.Y."/>
        </authorList>
    </citation>
    <scope>NUCLEOTIDE SEQUENCE [LARGE SCALE GENOMIC DNA]</scope>
    <source>
        <strain evidence="2">cv. PAL-ZL1</strain>
    </source>
</reference>
<dbReference type="EMBL" id="RCHU02000017">
    <property type="protein sequence ID" value="KAL3567563.1"/>
    <property type="molecule type" value="Genomic_DNA"/>
</dbReference>
<organism evidence="1 2">
    <name type="scientific">Populus alba</name>
    <name type="common">White poplar</name>
    <dbReference type="NCBI Taxonomy" id="43335"/>
    <lineage>
        <taxon>Eukaryota</taxon>
        <taxon>Viridiplantae</taxon>
        <taxon>Streptophyta</taxon>
        <taxon>Embryophyta</taxon>
        <taxon>Tracheophyta</taxon>
        <taxon>Spermatophyta</taxon>
        <taxon>Magnoliopsida</taxon>
        <taxon>eudicotyledons</taxon>
        <taxon>Gunneridae</taxon>
        <taxon>Pentapetalae</taxon>
        <taxon>rosids</taxon>
        <taxon>fabids</taxon>
        <taxon>Malpighiales</taxon>
        <taxon>Salicaceae</taxon>
        <taxon>Saliceae</taxon>
        <taxon>Populus</taxon>
    </lineage>
</organism>
<keyword evidence="2" id="KW-1185">Reference proteome</keyword>
<name>A0ACC4AMY1_POPAL</name>
<comment type="caution">
    <text evidence="1">The sequence shown here is derived from an EMBL/GenBank/DDBJ whole genome shotgun (WGS) entry which is preliminary data.</text>
</comment>
<accession>A0ACC4AMY1</accession>
<dbReference type="Proteomes" id="UP000309997">
    <property type="component" value="Unassembled WGS sequence"/>
</dbReference>
<evidence type="ECO:0000313" key="1">
    <source>
        <dbReference type="EMBL" id="KAL3567563.1"/>
    </source>
</evidence>